<protein>
    <submittedName>
        <fullName evidence="3">(California timema) hypothetical protein</fullName>
    </submittedName>
</protein>
<gene>
    <name evidence="3" type="ORF">TCMB3V08_LOCUS9265</name>
</gene>
<organism evidence="3">
    <name type="scientific">Timema californicum</name>
    <name type="common">California timema</name>
    <name type="synonym">Walking stick</name>
    <dbReference type="NCBI Taxonomy" id="61474"/>
    <lineage>
        <taxon>Eukaryota</taxon>
        <taxon>Metazoa</taxon>
        <taxon>Ecdysozoa</taxon>
        <taxon>Arthropoda</taxon>
        <taxon>Hexapoda</taxon>
        <taxon>Insecta</taxon>
        <taxon>Pterygota</taxon>
        <taxon>Neoptera</taxon>
        <taxon>Polyneoptera</taxon>
        <taxon>Phasmatodea</taxon>
        <taxon>Timematodea</taxon>
        <taxon>Timematoidea</taxon>
        <taxon>Timematidae</taxon>
        <taxon>Timema</taxon>
    </lineage>
</organism>
<reference evidence="3" key="1">
    <citation type="submission" date="2020-11" db="EMBL/GenBank/DDBJ databases">
        <authorList>
            <person name="Tran Van P."/>
        </authorList>
    </citation>
    <scope>NUCLEOTIDE SEQUENCE</scope>
</reference>
<dbReference type="EMBL" id="OE184571">
    <property type="protein sequence ID" value="CAD7576700.1"/>
    <property type="molecule type" value="Genomic_DNA"/>
</dbReference>
<sequence length="116" mass="13050">MSLLFVAESISYEFGPGRGLVTYVYPEDRRPEMKSDVIALGFITTKEDAVLMRIDSGTSNDYMELEIVEGNIFMVYNMGTNDHPIGEIGIKVNDNLFHVVRFTRSGANSTIQVDDY</sequence>
<accession>A0A7R9JCB4</accession>
<dbReference type="AlphaFoldDB" id="A0A7R9JCB4"/>
<dbReference type="Gene3D" id="2.60.120.200">
    <property type="match status" value="1"/>
</dbReference>
<dbReference type="Pfam" id="PF02210">
    <property type="entry name" value="Laminin_G_2"/>
    <property type="match status" value="1"/>
</dbReference>
<dbReference type="PANTHER" id="PTHR15036">
    <property type="entry name" value="PIKACHURIN-LIKE PROTEIN"/>
    <property type="match status" value="1"/>
</dbReference>
<evidence type="ECO:0000313" key="3">
    <source>
        <dbReference type="EMBL" id="CAD7576700.1"/>
    </source>
</evidence>
<evidence type="ECO:0000256" key="1">
    <source>
        <dbReference type="PROSITE-ProRule" id="PRU00122"/>
    </source>
</evidence>
<proteinExistence type="predicted"/>
<dbReference type="PROSITE" id="PS50025">
    <property type="entry name" value="LAM_G_DOMAIN"/>
    <property type="match status" value="1"/>
</dbReference>
<comment type="caution">
    <text evidence="1">Lacks conserved residue(s) required for the propagation of feature annotation.</text>
</comment>
<name>A0A7R9JCB4_TIMCA</name>
<dbReference type="InterPro" id="IPR001791">
    <property type="entry name" value="Laminin_G"/>
</dbReference>
<feature type="domain" description="Laminin G" evidence="2">
    <location>
        <begin position="10"/>
        <end position="116"/>
    </location>
</feature>
<dbReference type="InterPro" id="IPR050372">
    <property type="entry name" value="Neurexin-related_CASP"/>
</dbReference>
<dbReference type="InterPro" id="IPR013320">
    <property type="entry name" value="ConA-like_dom_sf"/>
</dbReference>
<dbReference type="PANTHER" id="PTHR15036:SF89">
    <property type="entry name" value="NEUREXIN 1, ISOFORM F"/>
    <property type="match status" value="1"/>
</dbReference>
<dbReference type="CDD" id="cd00110">
    <property type="entry name" value="LamG"/>
    <property type="match status" value="1"/>
</dbReference>
<evidence type="ECO:0000259" key="2">
    <source>
        <dbReference type="PROSITE" id="PS50025"/>
    </source>
</evidence>
<dbReference type="SUPFAM" id="SSF49899">
    <property type="entry name" value="Concanavalin A-like lectins/glucanases"/>
    <property type="match status" value="1"/>
</dbReference>